<dbReference type="InterPro" id="IPR029044">
    <property type="entry name" value="Nucleotide-diphossugar_trans"/>
</dbReference>
<dbReference type="Gene3D" id="3.90.550.10">
    <property type="entry name" value="Spore Coat Polysaccharide Biosynthesis Protein SpsA, Chain A"/>
    <property type="match status" value="1"/>
</dbReference>
<evidence type="ECO:0000259" key="3">
    <source>
        <dbReference type="Pfam" id="PF00483"/>
    </source>
</evidence>
<feature type="domain" description="Mannose-1-phosphate guanyltransferase C-terminal" evidence="4">
    <location>
        <begin position="323"/>
        <end position="460"/>
    </location>
</feature>
<dbReference type="AlphaFoldDB" id="A0AAV6UPT4"/>
<feature type="compositionally biased region" description="Low complexity" evidence="2">
    <location>
        <begin position="12"/>
        <end position="21"/>
    </location>
</feature>
<dbReference type="Proteomes" id="UP000827092">
    <property type="component" value="Unassembled WGS sequence"/>
</dbReference>
<accession>A0AAV6UPT4</accession>
<dbReference type="EMBL" id="JAFNEN010000301">
    <property type="protein sequence ID" value="KAG8186450.1"/>
    <property type="molecule type" value="Genomic_DNA"/>
</dbReference>
<dbReference type="SUPFAM" id="SSF53448">
    <property type="entry name" value="Nucleotide-diphospho-sugar transferases"/>
    <property type="match status" value="1"/>
</dbReference>
<sequence length="461" mass="51721">MQSCPKIPKFDSNSTFSSSTSGISTTKMFKAVILIGGPQKGTRFRPLSFDVPKPLFPVAGVPTIQHLIESCCDIPRLREILLIGYYHQHDDVINQFISSMMNEYSINIRYLQEYTALGTAGGIYHFRDQIQSGDPEGFFLINGDVCGEFPLVDMVKFHEKKKKDCWITVLATEATRQQSQQYGCIVEDKNTHQIVHYVEKPSTFVSQIINCGVYLCSLDIFDHLSAVFKQRQHEFYNGLYSFSWNNEQSTDITNSLKDCISLEQDVLMPLANKGKVYAFHSTRWWSQIKTAGSAIYANRHYLDLYNKIHRLWLAQNSLHGPTIIGNVFIHPTAVVHETAHLGPNVSIGKNVVIGAGVRIKESIVLGNATIHDHSLVLHSIIGWNSTVGSWARIEGTPCDPNPNKPFAKMENVPLFNNNGHLNPSITVLGSDVHVLAEVIVLNTIVLPHKDLSQSYKNEIIL</sequence>
<dbReference type="CDD" id="cd06428">
    <property type="entry name" value="M1P_guanylylT_A_like_N"/>
    <property type="match status" value="1"/>
</dbReference>
<evidence type="ECO:0000256" key="2">
    <source>
        <dbReference type="SAM" id="MobiDB-lite"/>
    </source>
</evidence>
<name>A0AAV6UPT4_9ARAC</name>
<feature type="region of interest" description="Disordered" evidence="2">
    <location>
        <begin position="1"/>
        <end position="21"/>
    </location>
</feature>
<dbReference type="InterPro" id="IPR005835">
    <property type="entry name" value="NTP_transferase_dom"/>
</dbReference>
<gene>
    <name evidence="5" type="ORF">JTE90_012370</name>
</gene>
<evidence type="ECO:0000313" key="5">
    <source>
        <dbReference type="EMBL" id="KAG8186450.1"/>
    </source>
</evidence>
<dbReference type="PANTHER" id="PTHR22572">
    <property type="entry name" value="SUGAR-1-PHOSPHATE GUANYL TRANSFERASE"/>
    <property type="match status" value="1"/>
</dbReference>
<organism evidence="5 6">
    <name type="scientific">Oedothorax gibbosus</name>
    <dbReference type="NCBI Taxonomy" id="931172"/>
    <lineage>
        <taxon>Eukaryota</taxon>
        <taxon>Metazoa</taxon>
        <taxon>Ecdysozoa</taxon>
        <taxon>Arthropoda</taxon>
        <taxon>Chelicerata</taxon>
        <taxon>Arachnida</taxon>
        <taxon>Araneae</taxon>
        <taxon>Araneomorphae</taxon>
        <taxon>Entelegynae</taxon>
        <taxon>Araneoidea</taxon>
        <taxon>Linyphiidae</taxon>
        <taxon>Erigoninae</taxon>
        <taxon>Oedothorax</taxon>
    </lineage>
</organism>
<dbReference type="InterPro" id="IPR056729">
    <property type="entry name" value="GMPPB_C"/>
</dbReference>
<dbReference type="Pfam" id="PF25087">
    <property type="entry name" value="GMPPB_C"/>
    <property type="match status" value="1"/>
</dbReference>
<evidence type="ECO:0000256" key="1">
    <source>
        <dbReference type="ARBA" id="ARBA00007274"/>
    </source>
</evidence>
<dbReference type="Gene3D" id="2.160.10.10">
    <property type="entry name" value="Hexapeptide repeat proteins"/>
    <property type="match status" value="1"/>
</dbReference>
<dbReference type="InterPro" id="IPR050486">
    <property type="entry name" value="Mannose-1P_guanyltransferase"/>
</dbReference>
<dbReference type="Pfam" id="PF00483">
    <property type="entry name" value="NTP_transferase"/>
    <property type="match status" value="1"/>
</dbReference>
<evidence type="ECO:0000313" key="6">
    <source>
        <dbReference type="Proteomes" id="UP000827092"/>
    </source>
</evidence>
<keyword evidence="6" id="KW-1185">Reference proteome</keyword>
<comment type="similarity">
    <text evidence="1">Belongs to the transferase hexapeptide repeat family.</text>
</comment>
<proteinExistence type="inferred from homology"/>
<reference evidence="5 6" key="1">
    <citation type="journal article" date="2022" name="Nat. Ecol. Evol.">
        <title>A masculinizing supergene underlies an exaggerated male reproductive morph in a spider.</title>
        <authorList>
            <person name="Hendrickx F."/>
            <person name="De Corte Z."/>
            <person name="Sonet G."/>
            <person name="Van Belleghem S.M."/>
            <person name="Kostlbacher S."/>
            <person name="Vangestel C."/>
        </authorList>
    </citation>
    <scope>NUCLEOTIDE SEQUENCE [LARGE SCALE GENOMIC DNA]</scope>
    <source>
        <strain evidence="5">W744_W776</strain>
    </source>
</reference>
<protein>
    <submittedName>
        <fullName evidence="5">Uncharacterized protein</fullName>
    </submittedName>
</protein>
<comment type="caution">
    <text evidence="5">The sequence shown here is derived from an EMBL/GenBank/DDBJ whole genome shotgun (WGS) entry which is preliminary data.</text>
</comment>
<feature type="domain" description="Nucleotidyl transferase" evidence="3">
    <location>
        <begin position="30"/>
        <end position="230"/>
    </location>
</feature>
<evidence type="ECO:0000259" key="4">
    <source>
        <dbReference type="Pfam" id="PF25087"/>
    </source>
</evidence>